<proteinExistence type="predicted"/>
<protein>
    <submittedName>
        <fullName evidence="1">Uncharacterized protein</fullName>
    </submittedName>
</protein>
<evidence type="ECO:0000313" key="1">
    <source>
        <dbReference type="EMBL" id="RCV13304.1"/>
    </source>
</evidence>
<dbReference type="EMBL" id="CM003529">
    <property type="protein sequence ID" value="RCV13304.1"/>
    <property type="molecule type" value="Genomic_DNA"/>
</dbReference>
<reference evidence="1" key="1">
    <citation type="journal article" date="2012" name="Nat. Biotechnol.">
        <title>Reference genome sequence of the model plant Setaria.</title>
        <authorList>
            <person name="Bennetzen J.L."/>
            <person name="Schmutz J."/>
            <person name="Wang H."/>
            <person name="Percifield R."/>
            <person name="Hawkins J."/>
            <person name="Pontaroli A.C."/>
            <person name="Estep M."/>
            <person name="Feng L."/>
            <person name="Vaughn J.N."/>
            <person name="Grimwood J."/>
            <person name="Jenkins J."/>
            <person name="Barry K."/>
            <person name="Lindquist E."/>
            <person name="Hellsten U."/>
            <person name="Deshpande S."/>
            <person name="Wang X."/>
            <person name="Wu X."/>
            <person name="Mitros T."/>
            <person name="Triplett J."/>
            <person name="Yang X."/>
            <person name="Ye C.Y."/>
            <person name="Mauro-Herrera M."/>
            <person name="Wang L."/>
            <person name="Li P."/>
            <person name="Sharma M."/>
            <person name="Sharma R."/>
            <person name="Ronald P.C."/>
            <person name="Panaud O."/>
            <person name="Kellogg E.A."/>
            <person name="Brutnell T.P."/>
            <person name="Doust A.N."/>
            <person name="Tuskan G.A."/>
            <person name="Rokhsar D."/>
            <person name="Devos K.M."/>
        </authorList>
    </citation>
    <scope>NUCLEOTIDE SEQUENCE [LARGE SCALE GENOMIC DNA]</scope>
    <source>
        <strain evidence="1">Yugu1</strain>
    </source>
</reference>
<gene>
    <name evidence="1" type="ORF">SETIT_2G335200v2</name>
</gene>
<name>A0A368Q662_SETIT</name>
<accession>A0A368Q662</accession>
<sequence length="51" mass="5765">MDAAGRFCIAQEGGSMFWALELRSAVLDLEQAAAPFHAMCRRITWRRGLRP</sequence>
<reference evidence="1" key="2">
    <citation type="submission" date="2015-07" db="EMBL/GenBank/DDBJ databases">
        <authorList>
            <person name="Noorani M."/>
        </authorList>
    </citation>
    <scope>NUCLEOTIDE SEQUENCE</scope>
    <source>
        <strain evidence="1">Yugu1</strain>
    </source>
</reference>
<organism evidence="1">
    <name type="scientific">Setaria italica</name>
    <name type="common">Foxtail millet</name>
    <name type="synonym">Panicum italicum</name>
    <dbReference type="NCBI Taxonomy" id="4555"/>
    <lineage>
        <taxon>Eukaryota</taxon>
        <taxon>Viridiplantae</taxon>
        <taxon>Streptophyta</taxon>
        <taxon>Embryophyta</taxon>
        <taxon>Tracheophyta</taxon>
        <taxon>Spermatophyta</taxon>
        <taxon>Magnoliopsida</taxon>
        <taxon>Liliopsida</taxon>
        <taxon>Poales</taxon>
        <taxon>Poaceae</taxon>
        <taxon>PACMAD clade</taxon>
        <taxon>Panicoideae</taxon>
        <taxon>Panicodae</taxon>
        <taxon>Paniceae</taxon>
        <taxon>Cenchrinae</taxon>
        <taxon>Setaria</taxon>
    </lineage>
</organism>
<dbReference type="AlphaFoldDB" id="A0A368Q662"/>
<dbReference type="OrthoDB" id="10396234at2759"/>